<name>A0A7R7XLG4_9EURO</name>
<dbReference type="GO" id="GO:0003700">
    <property type="term" value="F:DNA-binding transcription factor activity"/>
    <property type="evidence" value="ECO:0007669"/>
    <property type="project" value="InterPro"/>
</dbReference>
<feature type="compositionally biased region" description="Polar residues" evidence="2">
    <location>
        <begin position="1"/>
        <end position="12"/>
    </location>
</feature>
<dbReference type="AlphaFoldDB" id="A0A7R7XLG4"/>
<dbReference type="GO" id="GO:0003677">
    <property type="term" value="F:DNA binding"/>
    <property type="evidence" value="ECO:0007669"/>
    <property type="project" value="InterPro"/>
</dbReference>
<dbReference type="GO" id="GO:0006351">
    <property type="term" value="P:DNA-templated transcription"/>
    <property type="evidence" value="ECO:0007669"/>
    <property type="project" value="InterPro"/>
</dbReference>
<dbReference type="OrthoDB" id="39175at2759"/>
<organism evidence="5 6">
    <name type="scientific">Aspergillus puulaauensis</name>
    <dbReference type="NCBI Taxonomy" id="1220207"/>
    <lineage>
        <taxon>Eukaryota</taxon>
        <taxon>Fungi</taxon>
        <taxon>Dikarya</taxon>
        <taxon>Ascomycota</taxon>
        <taxon>Pezizomycotina</taxon>
        <taxon>Eurotiomycetes</taxon>
        <taxon>Eurotiomycetidae</taxon>
        <taxon>Eurotiales</taxon>
        <taxon>Aspergillaceae</taxon>
        <taxon>Aspergillus</taxon>
    </lineage>
</organism>
<dbReference type="KEGG" id="apuu:APUU_40120S"/>
<dbReference type="PANTHER" id="PTHR46910">
    <property type="entry name" value="TRANSCRIPTION FACTOR PDR1"/>
    <property type="match status" value="1"/>
</dbReference>
<feature type="transmembrane region" description="Helical" evidence="3">
    <location>
        <begin position="429"/>
        <end position="452"/>
    </location>
</feature>
<dbReference type="SMART" id="SM00906">
    <property type="entry name" value="Fungal_trans"/>
    <property type="match status" value="1"/>
</dbReference>
<evidence type="ECO:0000256" key="3">
    <source>
        <dbReference type="SAM" id="Phobius"/>
    </source>
</evidence>
<keyword evidence="6" id="KW-1185">Reference proteome</keyword>
<dbReference type="Proteomes" id="UP000654913">
    <property type="component" value="Chromosome 4"/>
</dbReference>
<gene>
    <name evidence="5" type="ORF">APUU_40120S</name>
</gene>
<reference evidence="5" key="2">
    <citation type="submission" date="2021-02" db="EMBL/GenBank/DDBJ databases">
        <title>Aspergillus puulaauensis MK2 genome sequence.</title>
        <authorList>
            <person name="Futagami T."/>
            <person name="Mori K."/>
            <person name="Kadooka C."/>
            <person name="Tanaka T."/>
        </authorList>
    </citation>
    <scope>NUCLEOTIDE SEQUENCE</scope>
    <source>
        <strain evidence="5">MK2</strain>
    </source>
</reference>
<dbReference type="CDD" id="cd12148">
    <property type="entry name" value="fungal_TF_MHR"/>
    <property type="match status" value="1"/>
</dbReference>
<dbReference type="RefSeq" id="XP_041555870.1">
    <property type="nucleotide sequence ID" value="XM_041703157.1"/>
</dbReference>
<evidence type="ECO:0000256" key="2">
    <source>
        <dbReference type="SAM" id="MobiDB-lite"/>
    </source>
</evidence>
<keyword evidence="1" id="KW-0539">Nucleus</keyword>
<dbReference type="Pfam" id="PF04082">
    <property type="entry name" value="Fungal_trans"/>
    <property type="match status" value="1"/>
</dbReference>
<sequence>MAANQVEYSNAVPTPKDSEIDREDATIDIKHINWEHHGPGSWLSICSKPGVRWVASKAETSRFGPIAHSLVMDWTKHLTVSQSLSRERCPEPDRETASRYAGSYFDYSHDRVLGAVYRPEFETHLHVHFEGLQSDDVAHYALRNAIYAIGCRAAALMDNSAKFADIQQLSLRYFQNALSVYTDLLYMPSGLTAVEALIVMTSYAELLGSPAVEYMLCSSAARLAQSKGLHRQPSRRWKLPVVEIIRRNCVFWVIYGYDKYLSLRSGRPSILGDDDISCEVPTDAPEGSTIDIEMFTAIAHHAKICSQMMKHLFSVEAFKQPPETIFQQIETYQAELEEWQTSLPPGLRLESSLDSPGASRRRQDAVRLQIAYYGSIIALHANIHYPWISSFLLAHREASFRDRVSNSSAKVAAASRQVLLSLKSLVPDLISQAPIVFYYPMLATINLFIYILKAPMAATVNSDLALLDIASGHFGHIYHLTSSHVSFSFPRDAIRIAERAVEVAKAGKGILNENEERGFDTRISTPHMPSQGLFDVRADDLSQTSMLDYWDGLPADFFDDFIVAGDMIAL</sequence>
<protein>
    <recommendedName>
        <fullName evidence="4">Xylanolytic transcriptional activator regulatory domain-containing protein</fullName>
    </recommendedName>
</protein>
<evidence type="ECO:0000313" key="5">
    <source>
        <dbReference type="EMBL" id="BCS23676.1"/>
    </source>
</evidence>
<evidence type="ECO:0000256" key="1">
    <source>
        <dbReference type="ARBA" id="ARBA00023242"/>
    </source>
</evidence>
<accession>A0A7R7XLG4</accession>
<dbReference type="GeneID" id="64973681"/>
<keyword evidence="3" id="KW-1133">Transmembrane helix</keyword>
<feature type="domain" description="Xylanolytic transcriptional activator regulatory" evidence="4">
    <location>
        <begin position="213"/>
        <end position="287"/>
    </location>
</feature>
<feature type="region of interest" description="Disordered" evidence="2">
    <location>
        <begin position="1"/>
        <end position="22"/>
    </location>
</feature>
<dbReference type="GO" id="GO:0008270">
    <property type="term" value="F:zinc ion binding"/>
    <property type="evidence" value="ECO:0007669"/>
    <property type="project" value="InterPro"/>
</dbReference>
<dbReference type="PANTHER" id="PTHR46910:SF25">
    <property type="entry name" value="ABC-TRANSPORTER-REGULATING TRANSCRIPTION FACTOR"/>
    <property type="match status" value="1"/>
</dbReference>
<keyword evidence="3" id="KW-0472">Membrane</keyword>
<keyword evidence="3" id="KW-0812">Transmembrane</keyword>
<evidence type="ECO:0000259" key="4">
    <source>
        <dbReference type="SMART" id="SM00906"/>
    </source>
</evidence>
<evidence type="ECO:0000313" key="6">
    <source>
        <dbReference type="Proteomes" id="UP000654913"/>
    </source>
</evidence>
<reference evidence="5" key="1">
    <citation type="submission" date="2021-01" db="EMBL/GenBank/DDBJ databases">
        <authorList>
            <consortium name="Aspergillus puulaauensis MK2 genome sequencing consortium"/>
            <person name="Kazuki M."/>
            <person name="Futagami T."/>
        </authorList>
    </citation>
    <scope>NUCLEOTIDE SEQUENCE</scope>
    <source>
        <strain evidence="5">MK2</strain>
    </source>
</reference>
<proteinExistence type="predicted"/>
<dbReference type="InterPro" id="IPR050987">
    <property type="entry name" value="AtrR-like"/>
</dbReference>
<dbReference type="EMBL" id="AP024446">
    <property type="protein sequence ID" value="BCS23676.1"/>
    <property type="molecule type" value="Genomic_DNA"/>
</dbReference>
<dbReference type="InterPro" id="IPR007219">
    <property type="entry name" value="XnlR_reg_dom"/>
</dbReference>